<sequence>MDERYIIAPHKTNLSYRFDGNEEAIIELEMHLIFDTVNQRVITVCNSLEEAQIKIEELKRQVSSRPRM</sequence>
<evidence type="ECO:0000313" key="2">
    <source>
        <dbReference type="Proteomes" id="UP000007966"/>
    </source>
</evidence>
<dbReference type="AlphaFoldDB" id="Q6D6K8"/>
<dbReference type="OrthoDB" id="9870295at2"/>
<dbReference type="KEGG" id="eca:ECA1672A"/>
<evidence type="ECO:0000313" key="1">
    <source>
        <dbReference type="EMBL" id="CAG74578.1"/>
    </source>
</evidence>
<reference evidence="1" key="1">
    <citation type="submission" date="2004-02" db="EMBL/GenBank/DDBJ databases">
        <title>The genome sequence of the enterobacterial phytopathogen Erwinia carotovora subsp. atroseptica SCRI1043 and functional genomic identification of novel virulence factors.</title>
        <authorList>
            <person name="Bell K.S."/>
            <person name="Sebaihia M."/>
            <person name="Pritchard L."/>
            <person name="Holden M."/>
            <person name="Hyman L.J."/>
            <person name="Holeva M.C."/>
            <person name="Thomson N.R."/>
            <person name="Bentley S.D."/>
            <person name="Churcher C."/>
            <person name="Mungall K."/>
            <person name="Atkin R."/>
            <person name="Bason N."/>
            <person name="Brooks K."/>
            <person name="Chillingworth T."/>
            <person name="Clark K."/>
            <person name="Doggett J."/>
            <person name="Fraser A."/>
            <person name="Hance Z."/>
            <person name="Hauser H."/>
            <person name="Jagels K."/>
            <person name="Moule S."/>
            <person name="Norbertczak H."/>
            <person name="Ormond D."/>
            <person name="Price C."/>
            <person name="Quail M.A."/>
            <person name="Sanders M."/>
            <person name="Walker D."/>
            <person name="Whitehead S."/>
            <person name="Salmond G.P.C."/>
            <person name="Birch P.R.J."/>
            <person name="Barrell B.G."/>
            <person name="Parkhill J."/>
            <person name="Toth I.K."/>
        </authorList>
    </citation>
    <scope>NUCLEOTIDE SEQUENCE</scope>
    <source>
        <strain evidence="1">SCRI1043</strain>
    </source>
</reference>
<dbReference type="HOGENOM" id="CLU_2973485_0_0_6"/>
<name>Q6D6K8_PECAS</name>
<accession>Q6D6K8</accession>
<proteinExistence type="predicted"/>
<organism evidence="1 2">
    <name type="scientific">Pectobacterium atrosepticum (strain SCRI 1043 / ATCC BAA-672)</name>
    <name type="common">Erwinia carotovora subsp. atroseptica</name>
    <dbReference type="NCBI Taxonomy" id="218491"/>
    <lineage>
        <taxon>Bacteria</taxon>
        <taxon>Pseudomonadati</taxon>
        <taxon>Pseudomonadota</taxon>
        <taxon>Gammaproteobacteria</taxon>
        <taxon>Enterobacterales</taxon>
        <taxon>Pectobacteriaceae</taxon>
        <taxon>Pectobacterium</taxon>
    </lineage>
</organism>
<dbReference type="EMBL" id="BX950851">
    <property type="protein sequence ID" value="CAG74578.1"/>
    <property type="molecule type" value="Genomic_DNA"/>
</dbReference>
<gene>
    <name evidence="1" type="ORF">ECA1672A</name>
</gene>
<keyword evidence="2" id="KW-1185">Reference proteome</keyword>
<dbReference type="eggNOG" id="ENOG50306AF">
    <property type="taxonomic scope" value="Bacteria"/>
</dbReference>
<dbReference type="STRING" id="218491.ECA1672A"/>
<dbReference type="Proteomes" id="UP000007966">
    <property type="component" value="Chromosome"/>
</dbReference>
<protein>
    <submittedName>
        <fullName evidence="1">Uncharacterized protein</fullName>
    </submittedName>
</protein>
<dbReference type="RefSeq" id="WP_011093251.1">
    <property type="nucleotide sequence ID" value="NC_004547.2"/>
</dbReference>